<dbReference type="EMBL" id="MSBD01000050">
    <property type="protein sequence ID" value="ORN25931.1"/>
    <property type="molecule type" value="Genomic_DNA"/>
</dbReference>
<gene>
    <name evidence="1" type="ORF">FAM23169_02186</name>
</gene>
<dbReference type="Proteomes" id="UP000193009">
    <property type="component" value="Unassembled WGS sequence"/>
</dbReference>
<comment type="caution">
    <text evidence="1">The sequence shown here is derived from an EMBL/GenBank/DDBJ whole genome shotgun (WGS) entry which is preliminary data.</text>
</comment>
<organism evidence="1 2">
    <name type="scientific">Lentilactobacillus parabuchneri</name>
    <dbReference type="NCBI Taxonomy" id="152331"/>
    <lineage>
        <taxon>Bacteria</taxon>
        <taxon>Bacillati</taxon>
        <taxon>Bacillota</taxon>
        <taxon>Bacilli</taxon>
        <taxon>Lactobacillales</taxon>
        <taxon>Lactobacillaceae</taxon>
        <taxon>Lentilactobacillus</taxon>
    </lineage>
</organism>
<evidence type="ECO:0000313" key="2">
    <source>
        <dbReference type="Proteomes" id="UP000193009"/>
    </source>
</evidence>
<dbReference type="AlphaFoldDB" id="A0A1X1FC80"/>
<protein>
    <submittedName>
        <fullName evidence="1">Uncharacterized protein</fullName>
    </submittedName>
</protein>
<keyword evidence="2" id="KW-1185">Reference proteome</keyword>
<name>A0A1X1FC80_9LACO</name>
<reference evidence="1 2" key="1">
    <citation type="journal article" date="2017" name="Front. Microbiol.">
        <title>The Histidine Decarboxylase Gene Cluster of Lactobacillus parabuchneri Was Gained by Horizontal Gene Transfer and Is Mobile within the Species.</title>
        <authorList>
            <person name="Wuthrich D."/>
            <person name="Berthoud H."/>
            <person name="Wechsler D."/>
            <person name="Eugster E."/>
            <person name="Irmler S."/>
            <person name="Bruggmann R."/>
        </authorList>
    </citation>
    <scope>NUCLEOTIDE SEQUENCE [LARGE SCALE GENOMIC DNA]</scope>
    <source>
        <strain evidence="1 2">FAM23169</strain>
    </source>
</reference>
<evidence type="ECO:0000313" key="1">
    <source>
        <dbReference type="EMBL" id="ORN25931.1"/>
    </source>
</evidence>
<dbReference type="RefSeq" id="WP_180383669.1">
    <property type="nucleotide sequence ID" value="NZ_MSAU01000024.1"/>
</dbReference>
<proteinExistence type="predicted"/>
<accession>A0A1X1FC80</accession>
<sequence>MMDQTETINWKLYLRAEDGSIVIVEEPFEIEMLTDLPGWLSLNFTSQKKPRILAYQPH</sequence>